<dbReference type="InterPro" id="IPR000522">
    <property type="entry name" value="ABC_transptr_permease_BtuC"/>
</dbReference>
<reference evidence="9 10" key="1">
    <citation type="submission" date="2019-12" db="EMBL/GenBank/DDBJ databases">
        <authorList>
            <person name="Wolfe R."/>
            <person name="Danczak R."/>
            <person name="Wilkins M."/>
        </authorList>
    </citation>
    <scope>NUCLEOTIDE SEQUENCE [LARGE SCALE GENOMIC DNA]</scope>
    <source>
        <strain evidence="9">X2_MaxBin.013</strain>
    </source>
</reference>
<keyword evidence="4" id="KW-1003">Cell membrane</keyword>
<feature type="transmembrane region" description="Helical" evidence="8">
    <location>
        <begin position="44"/>
        <end position="61"/>
    </location>
</feature>
<evidence type="ECO:0000256" key="8">
    <source>
        <dbReference type="SAM" id="Phobius"/>
    </source>
</evidence>
<name>A0A833NWI3_UNCSA</name>
<dbReference type="FunFam" id="1.10.3470.10:FF:000001">
    <property type="entry name" value="Vitamin B12 ABC transporter permease BtuC"/>
    <property type="match status" value="1"/>
</dbReference>
<keyword evidence="5 8" id="KW-0812">Transmembrane</keyword>
<evidence type="ECO:0000256" key="2">
    <source>
        <dbReference type="ARBA" id="ARBA00007935"/>
    </source>
</evidence>
<keyword evidence="6 8" id="KW-1133">Transmembrane helix</keyword>
<feature type="transmembrane region" description="Helical" evidence="8">
    <location>
        <begin position="134"/>
        <end position="156"/>
    </location>
</feature>
<dbReference type="Pfam" id="PF01032">
    <property type="entry name" value="FecCD"/>
    <property type="match status" value="1"/>
</dbReference>
<feature type="transmembrane region" description="Helical" evidence="8">
    <location>
        <begin position="73"/>
        <end position="91"/>
    </location>
</feature>
<comment type="subcellular location">
    <subcellularLocation>
        <location evidence="1">Cell membrane</location>
        <topology evidence="1">Multi-pass membrane protein</topology>
    </subcellularLocation>
</comment>
<evidence type="ECO:0000256" key="3">
    <source>
        <dbReference type="ARBA" id="ARBA00022448"/>
    </source>
</evidence>
<evidence type="ECO:0000313" key="9">
    <source>
        <dbReference type="EMBL" id="KAF0133234.1"/>
    </source>
</evidence>
<dbReference type="PANTHER" id="PTHR30472">
    <property type="entry name" value="FERRIC ENTEROBACTIN TRANSPORT SYSTEM PERMEASE PROTEIN"/>
    <property type="match status" value="1"/>
</dbReference>
<dbReference type="Proteomes" id="UP000488506">
    <property type="component" value="Unassembled WGS sequence"/>
</dbReference>
<protein>
    <submittedName>
        <fullName evidence="9">Iron complex transport system permease protein</fullName>
    </submittedName>
</protein>
<dbReference type="PANTHER" id="PTHR30472:SF25">
    <property type="entry name" value="ABC TRANSPORTER PERMEASE PROTEIN MJ0876-RELATED"/>
    <property type="match status" value="1"/>
</dbReference>
<evidence type="ECO:0000256" key="7">
    <source>
        <dbReference type="ARBA" id="ARBA00023136"/>
    </source>
</evidence>
<dbReference type="SUPFAM" id="SSF81345">
    <property type="entry name" value="ABC transporter involved in vitamin B12 uptake, BtuC"/>
    <property type="match status" value="1"/>
</dbReference>
<evidence type="ECO:0000256" key="6">
    <source>
        <dbReference type="ARBA" id="ARBA00022989"/>
    </source>
</evidence>
<dbReference type="Gene3D" id="1.10.3470.10">
    <property type="entry name" value="ABC transporter involved in vitamin B12 uptake, BtuC"/>
    <property type="match status" value="1"/>
</dbReference>
<accession>A0A833NWI3</accession>
<keyword evidence="7 8" id="KW-0472">Membrane</keyword>
<evidence type="ECO:0000256" key="1">
    <source>
        <dbReference type="ARBA" id="ARBA00004651"/>
    </source>
</evidence>
<proteinExistence type="inferred from homology"/>
<evidence type="ECO:0000256" key="4">
    <source>
        <dbReference type="ARBA" id="ARBA00022475"/>
    </source>
</evidence>
<organism evidence="9 10">
    <name type="scientific">Candidatus Saganbacteria bacterium</name>
    <dbReference type="NCBI Taxonomy" id="2575572"/>
    <lineage>
        <taxon>Bacteria</taxon>
        <taxon>Bacillati</taxon>
        <taxon>Saganbacteria</taxon>
    </lineage>
</organism>
<dbReference type="CDD" id="cd06550">
    <property type="entry name" value="TM_ABC_iron-siderophores_like"/>
    <property type="match status" value="1"/>
</dbReference>
<evidence type="ECO:0000313" key="10">
    <source>
        <dbReference type="Proteomes" id="UP000488506"/>
    </source>
</evidence>
<feature type="transmembrane region" description="Helical" evidence="8">
    <location>
        <begin position="290"/>
        <end position="308"/>
    </location>
</feature>
<dbReference type="GO" id="GO:0022857">
    <property type="term" value="F:transmembrane transporter activity"/>
    <property type="evidence" value="ECO:0007669"/>
    <property type="project" value="InterPro"/>
</dbReference>
<feature type="transmembrane region" description="Helical" evidence="8">
    <location>
        <begin position="259"/>
        <end position="284"/>
    </location>
</feature>
<dbReference type="EMBL" id="WPAF01000031">
    <property type="protein sequence ID" value="KAF0133234.1"/>
    <property type="molecule type" value="Genomic_DNA"/>
</dbReference>
<evidence type="ECO:0000256" key="5">
    <source>
        <dbReference type="ARBA" id="ARBA00022692"/>
    </source>
</evidence>
<comment type="similarity">
    <text evidence="2">Belongs to the binding-protein-dependent transport system permease family. FecCD subfamily.</text>
</comment>
<feature type="transmembrane region" description="Helical" evidence="8">
    <location>
        <begin position="103"/>
        <end position="122"/>
    </location>
</feature>
<keyword evidence="3" id="KW-0813">Transport</keyword>
<gene>
    <name evidence="9" type="ORF">FD145_1379</name>
</gene>
<dbReference type="InterPro" id="IPR037294">
    <property type="entry name" value="ABC_BtuC-like"/>
</dbReference>
<dbReference type="AlphaFoldDB" id="A0A833NWI3"/>
<feature type="transmembrane region" description="Helical" evidence="8">
    <location>
        <begin position="6"/>
        <end position="24"/>
    </location>
</feature>
<feature type="transmembrane region" description="Helical" evidence="8">
    <location>
        <begin position="220"/>
        <end position="247"/>
    </location>
</feature>
<comment type="caution">
    <text evidence="9">The sequence shown here is derived from an EMBL/GenBank/DDBJ whole genome shotgun (WGS) entry which is preliminary data.</text>
</comment>
<sequence length="313" mass="34083">MRILFSFLLLIIIILLSFLIGPIWIRPDKILADPIFWQIRMPRVLLAALVGMMLSVSGAVLQGALKNPLADPYILGVSAGAAVGAALAISLKLAFSVFGISSIPFMAFIFSIAMVFLVYWLAKNKEGINPQILILSGVAVSAFASAVLALIIIISGQIQSIYFWMLGSFSMASMNDVFTLLPYYLAGLFFAYFYSKELNVLMLGDDLAGTMGVDVLKTRMFLIVIATLMTSAAVSVSGLIGFVGLIIPHFVRMFCGQNYRLILIYSALCGALLMLVADALARTVLSPMEIPIGIIMALIGAPFFLYILRRNKR</sequence>
<dbReference type="GO" id="GO:0005886">
    <property type="term" value="C:plasma membrane"/>
    <property type="evidence" value="ECO:0007669"/>
    <property type="project" value="UniProtKB-SubCell"/>
</dbReference>